<sequence>MKVIVVGIGNPSFGDDGAGFEIVERLKGRVATCHLLFPSLEILEKIKGYDLAILVDAVDIGLNPGEIVEFSIEKGKNKERFGGLTHTLSMEEIVTTGYELFPDEMPQKVIFIGIQVESMPPFTKGLSPPVKKAVEEISSKILFASLK</sequence>
<dbReference type="NCBIfam" id="TIGR00072">
    <property type="entry name" value="hydrog_prot"/>
    <property type="match status" value="1"/>
</dbReference>
<accession>A0ABY1NEY9</accession>
<dbReference type="Pfam" id="PF01750">
    <property type="entry name" value="HycI"/>
    <property type="match status" value="1"/>
</dbReference>
<dbReference type="PRINTS" id="PR00446">
    <property type="entry name" value="HYDRGNUPTAKE"/>
</dbReference>
<dbReference type="InterPro" id="IPR023430">
    <property type="entry name" value="Pept_HybD-like_dom_sf"/>
</dbReference>
<gene>
    <name evidence="5" type="ORF">SAMN06265339_0506</name>
</gene>
<keyword evidence="3" id="KW-0064">Aspartyl protease</keyword>
<dbReference type="PANTHER" id="PTHR30302">
    <property type="entry name" value="HYDROGENASE 1 MATURATION PROTEASE"/>
    <property type="match status" value="1"/>
</dbReference>
<evidence type="ECO:0000256" key="1">
    <source>
        <dbReference type="ARBA" id="ARBA00006814"/>
    </source>
</evidence>
<evidence type="ECO:0000313" key="6">
    <source>
        <dbReference type="Proteomes" id="UP001157911"/>
    </source>
</evidence>
<proteinExistence type="inferred from homology"/>
<reference evidence="5 6" key="1">
    <citation type="submission" date="2017-05" db="EMBL/GenBank/DDBJ databases">
        <authorList>
            <person name="Varghese N."/>
            <person name="Submissions S."/>
        </authorList>
    </citation>
    <scope>NUCLEOTIDE SEQUENCE [LARGE SCALE GENOMIC DNA]</scope>
    <source>
        <strain evidence="5 6">DSM 15522</strain>
    </source>
</reference>
<dbReference type="InterPro" id="IPR000671">
    <property type="entry name" value="Peptidase_A31"/>
</dbReference>
<evidence type="ECO:0000256" key="2">
    <source>
        <dbReference type="ARBA" id="ARBA00022670"/>
    </source>
</evidence>
<name>A0ABY1NEY9_9BACT</name>
<dbReference type="EMBL" id="FXUB01000001">
    <property type="protein sequence ID" value="SMP07772.1"/>
    <property type="molecule type" value="Genomic_DNA"/>
</dbReference>
<evidence type="ECO:0000256" key="3">
    <source>
        <dbReference type="ARBA" id="ARBA00022750"/>
    </source>
</evidence>
<dbReference type="Gene3D" id="3.40.50.1450">
    <property type="entry name" value="HybD-like"/>
    <property type="match status" value="1"/>
</dbReference>
<dbReference type="RefSeq" id="WP_283400010.1">
    <property type="nucleotide sequence ID" value="NZ_FXUB01000001.1"/>
</dbReference>
<protein>
    <submittedName>
        <fullName evidence="5">Hydrogenase maturation protease</fullName>
    </submittedName>
</protein>
<dbReference type="Proteomes" id="UP001157911">
    <property type="component" value="Unassembled WGS sequence"/>
</dbReference>
<keyword evidence="6" id="KW-1185">Reference proteome</keyword>
<organism evidence="5 6">
    <name type="scientific">Desulfurobacterium pacificum</name>
    <dbReference type="NCBI Taxonomy" id="240166"/>
    <lineage>
        <taxon>Bacteria</taxon>
        <taxon>Pseudomonadati</taxon>
        <taxon>Aquificota</taxon>
        <taxon>Aquificia</taxon>
        <taxon>Desulfurobacteriales</taxon>
        <taxon>Desulfurobacteriaceae</taxon>
        <taxon>Desulfurobacterium</taxon>
    </lineage>
</organism>
<evidence type="ECO:0000313" key="5">
    <source>
        <dbReference type="EMBL" id="SMP07772.1"/>
    </source>
</evidence>
<dbReference type="PANTHER" id="PTHR30302:SF1">
    <property type="entry name" value="HYDROGENASE 2 MATURATION PROTEASE"/>
    <property type="match status" value="1"/>
</dbReference>
<comment type="similarity">
    <text evidence="1">Belongs to the peptidase A31 family.</text>
</comment>
<keyword evidence="4" id="KW-0378">Hydrolase</keyword>
<keyword evidence="2 5" id="KW-0645">Protease</keyword>
<dbReference type="CDD" id="cd00518">
    <property type="entry name" value="H2MP"/>
    <property type="match status" value="1"/>
</dbReference>
<evidence type="ECO:0000256" key="4">
    <source>
        <dbReference type="ARBA" id="ARBA00022801"/>
    </source>
</evidence>
<dbReference type="SUPFAM" id="SSF53163">
    <property type="entry name" value="HybD-like"/>
    <property type="match status" value="1"/>
</dbReference>
<dbReference type="GO" id="GO:0006508">
    <property type="term" value="P:proteolysis"/>
    <property type="evidence" value="ECO:0007669"/>
    <property type="project" value="UniProtKB-KW"/>
</dbReference>
<comment type="caution">
    <text evidence="5">The sequence shown here is derived from an EMBL/GenBank/DDBJ whole genome shotgun (WGS) entry which is preliminary data.</text>
</comment>
<dbReference type="GO" id="GO:0008233">
    <property type="term" value="F:peptidase activity"/>
    <property type="evidence" value="ECO:0007669"/>
    <property type="project" value="UniProtKB-KW"/>
</dbReference>